<evidence type="ECO:0000256" key="1">
    <source>
        <dbReference type="ARBA" id="ARBA00004141"/>
    </source>
</evidence>
<evidence type="ECO:0000256" key="4">
    <source>
        <dbReference type="ARBA" id="ARBA00023136"/>
    </source>
</evidence>
<keyword evidence="7" id="KW-1185">Reference proteome</keyword>
<evidence type="ECO:0000256" key="3">
    <source>
        <dbReference type="ARBA" id="ARBA00022989"/>
    </source>
</evidence>
<feature type="transmembrane region" description="Helical" evidence="5">
    <location>
        <begin position="208"/>
        <end position="228"/>
    </location>
</feature>
<dbReference type="Pfam" id="PF02535">
    <property type="entry name" value="Zip"/>
    <property type="match status" value="1"/>
</dbReference>
<dbReference type="PANTHER" id="PTHR16950:SF16">
    <property type="entry name" value="ZINC TRANSPORTER ZIP13"/>
    <property type="match status" value="1"/>
</dbReference>
<dbReference type="KEGG" id="ppd:Ppro_1960"/>
<dbReference type="Proteomes" id="UP000006732">
    <property type="component" value="Chromosome"/>
</dbReference>
<evidence type="ECO:0000313" key="7">
    <source>
        <dbReference type="Proteomes" id="UP000006732"/>
    </source>
</evidence>
<keyword evidence="3 5" id="KW-1133">Transmembrane helix</keyword>
<dbReference type="GO" id="GO:0016020">
    <property type="term" value="C:membrane"/>
    <property type="evidence" value="ECO:0007669"/>
    <property type="project" value="UniProtKB-SubCell"/>
</dbReference>
<dbReference type="EMBL" id="CP000482">
    <property type="protein sequence ID" value="ABK99569.1"/>
    <property type="molecule type" value="Genomic_DNA"/>
</dbReference>
<dbReference type="InterPro" id="IPR003689">
    <property type="entry name" value="ZIP"/>
</dbReference>
<proteinExistence type="predicted"/>
<evidence type="ECO:0000256" key="5">
    <source>
        <dbReference type="SAM" id="Phobius"/>
    </source>
</evidence>
<keyword evidence="4 5" id="KW-0472">Membrane</keyword>
<keyword evidence="2 5" id="KW-0812">Transmembrane</keyword>
<reference evidence="6 7" key="1">
    <citation type="submission" date="2006-10" db="EMBL/GenBank/DDBJ databases">
        <title>Complete sequence of chromosome of Pelobacter propionicus DSM 2379.</title>
        <authorList>
            <consortium name="US DOE Joint Genome Institute"/>
            <person name="Copeland A."/>
            <person name="Lucas S."/>
            <person name="Lapidus A."/>
            <person name="Barry K."/>
            <person name="Detter J.C."/>
            <person name="Glavina del Rio T."/>
            <person name="Hammon N."/>
            <person name="Israni S."/>
            <person name="Dalin E."/>
            <person name="Tice H."/>
            <person name="Pitluck S."/>
            <person name="Saunders E."/>
            <person name="Brettin T."/>
            <person name="Bruce D."/>
            <person name="Han C."/>
            <person name="Tapia R."/>
            <person name="Schmutz J."/>
            <person name="Larimer F."/>
            <person name="Land M."/>
            <person name="Hauser L."/>
            <person name="Kyrpides N."/>
            <person name="Kim E."/>
            <person name="Lovley D."/>
            <person name="Richardson P."/>
        </authorList>
    </citation>
    <scope>NUCLEOTIDE SEQUENCE [LARGE SCALE GENOMIC DNA]</scope>
    <source>
        <strain evidence="7">DSM 2379 / NBRC 103807 / OttBd1</strain>
    </source>
</reference>
<feature type="transmembrane region" description="Helical" evidence="5">
    <location>
        <begin position="21"/>
        <end position="40"/>
    </location>
</feature>
<evidence type="ECO:0000256" key="2">
    <source>
        <dbReference type="ARBA" id="ARBA00022692"/>
    </source>
</evidence>
<dbReference type="PANTHER" id="PTHR16950">
    <property type="entry name" value="ZINC TRANSPORTER SLC39A7 HISTIDINE-RICH MEMBRANE PROTEIN KE4"/>
    <property type="match status" value="1"/>
</dbReference>
<dbReference type="STRING" id="338966.Ppro_1960"/>
<comment type="subcellular location">
    <subcellularLocation>
        <location evidence="1">Membrane</location>
        <topology evidence="1">Multi-pass membrane protein</topology>
    </subcellularLocation>
</comment>
<feature type="transmembrane region" description="Helical" evidence="5">
    <location>
        <begin position="148"/>
        <end position="169"/>
    </location>
</feature>
<dbReference type="eggNOG" id="COG0428">
    <property type="taxonomic scope" value="Bacteria"/>
</dbReference>
<dbReference type="AlphaFoldDB" id="A1AQE9"/>
<accession>A1AQE9</accession>
<name>A1AQE9_PELPD</name>
<dbReference type="HOGENOM" id="CLU_015114_0_5_7"/>
<feature type="transmembrane region" description="Helical" evidence="5">
    <location>
        <begin position="46"/>
        <end position="65"/>
    </location>
</feature>
<feature type="transmembrane region" description="Helical" evidence="5">
    <location>
        <begin position="175"/>
        <end position="196"/>
    </location>
</feature>
<gene>
    <name evidence="6" type="ordered locus">Ppro_1960</name>
</gene>
<dbReference type="GO" id="GO:0006882">
    <property type="term" value="P:intracellular zinc ion homeostasis"/>
    <property type="evidence" value="ECO:0007669"/>
    <property type="project" value="TreeGrafter"/>
</dbReference>
<dbReference type="GO" id="GO:0005385">
    <property type="term" value="F:zinc ion transmembrane transporter activity"/>
    <property type="evidence" value="ECO:0007669"/>
    <property type="project" value="TreeGrafter"/>
</dbReference>
<protein>
    <submittedName>
        <fullName evidence="6">Zinc/iron permease</fullName>
    </submittedName>
</protein>
<evidence type="ECO:0000313" key="6">
    <source>
        <dbReference type="EMBL" id="ABK99569.1"/>
    </source>
</evidence>
<sequence length="229" mass="24311">MSGGALLLLFPRHVIKNLIPCFLSYAIGTLLGAAFLGMIPAGLCQAPAPTVLCTVLAGIIMFFILEKIVLWRHCHDPECELHGKPGALILIGDAFHNFVDGVVITAAFLTSIPLGISASLAVIAHEVPQELGDIAILLDSGYTKTRAFCCNLISSLSTLPGALIAYFYLGATREAVPYVLALSAASFIYIALADLVPSTHKRQGIGNAARQIALILLGICTVALFRFLH</sequence>
<organism evidence="6 7">
    <name type="scientific">Pelobacter propionicus (strain DSM 2379 / NBRC 103807 / OttBd1)</name>
    <dbReference type="NCBI Taxonomy" id="338966"/>
    <lineage>
        <taxon>Bacteria</taxon>
        <taxon>Pseudomonadati</taxon>
        <taxon>Thermodesulfobacteriota</taxon>
        <taxon>Desulfuromonadia</taxon>
        <taxon>Desulfuromonadales</taxon>
        <taxon>Desulfuromonadaceae</taxon>
        <taxon>Pelobacter</taxon>
    </lineage>
</organism>